<gene>
    <name evidence="2" type="ORF">PHYSODRAFT_452462</name>
</gene>
<reference evidence="2 3" key="1">
    <citation type="journal article" date="2006" name="Science">
        <title>Phytophthora genome sequences uncover evolutionary origins and mechanisms of pathogenesis.</title>
        <authorList>
            <person name="Tyler B.M."/>
            <person name="Tripathy S."/>
            <person name="Zhang X."/>
            <person name="Dehal P."/>
            <person name="Jiang R.H."/>
            <person name="Aerts A."/>
            <person name="Arredondo F.D."/>
            <person name="Baxter L."/>
            <person name="Bensasson D."/>
            <person name="Beynon J.L."/>
            <person name="Chapman J."/>
            <person name="Damasceno C.M."/>
            <person name="Dorrance A.E."/>
            <person name="Dou D."/>
            <person name="Dickerman A.W."/>
            <person name="Dubchak I.L."/>
            <person name="Garbelotto M."/>
            <person name="Gijzen M."/>
            <person name="Gordon S.G."/>
            <person name="Govers F."/>
            <person name="Grunwald N.J."/>
            <person name="Huang W."/>
            <person name="Ivors K.L."/>
            <person name="Jones R.W."/>
            <person name="Kamoun S."/>
            <person name="Krampis K."/>
            <person name="Lamour K.H."/>
            <person name="Lee M.K."/>
            <person name="McDonald W.H."/>
            <person name="Medina M."/>
            <person name="Meijer H.J."/>
            <person name="Nordberg E.K."/>
            <person name="Maclean D.J."/>
            <person name="Ospina-Giraldo M.D."/>
            <person name="Morris P.F."/>
            <person name="Phuntumart V."/>
            <person name="Putnam N.H."/>
            <person name="Rash S."/>
            <person name="Rose J.K."/>
            <person name="Sakihama Y."/>
            <person name="Salamov A.A."/>
            <person name="Savidor A."/>
            <person name="Scheuring C.F."/>
            <person name="Smith B.M."/>
            <person name="Sobral B.W."/>
            <person name="Terry A."/>
            <person name="Torto-Alalibo T.A."/>
            <person name="Win J."/>
            <person name="Xu Z."/>
            <person name="Zhang H."/>
            <person name="Grigoriev I.V."/>
            <person name="Rokhsar D.S."/>
            <person name="Boore J.L."/>
        </authorList>
    </citation>
    <scope>NUCLEOTIDE SEQUENCE [LARGE SCALE GENOMIC DNA]</scope>
    <source>
        <strain evidence="2 3">P6497</strain>
    </source>
</reference>
<proteinExistence type="predicted"/>
<sequence>SLLEEKWENAQVDRQGSYSIERLESLDHYCKTKSTTHVVLVCLVTPLPALAAALILESLPLQPPSDGWVANWVFWVRVTVICFLLTTNGMLVLRRLVVGLPLTLAKIMVISTGVSAGFTGFAIMLAIVVGFPVPFVMLVGGIPNVIVIGLMLVFVLGIAPFRSSSPFRPNLVKFHNFLVAHETMVAVYPLVKVLYGFVPTKYQGFTRLLLPLWK</sequence>
<evidence type="ECO:0000313" key="3">
    <source>
        <dbReference type="Proteomes" id="UP000002640"/>
    </source>
</evidence>
<feature type="transmembrane region" description="Helical" evidence="1">
    <location>
        <begin position="68"/>
        <end position="93"/>
    </location>
</feature>
<keyword evidence="3" id="KW-1185">Reference proteome</keyword>
<dbReference type="EMBL" id="JH159158">
    <property type="protein sequence ID" value="EGZ11311.1"/>
    <property type="molecule type" value="Genomic_DNA"/>
</dbReference>
<dbReference type="GeneID" id="20652986"/>
<evidence type="ECO:0008006" key="4">
    <source>
        <dbReference type="Google" id="ProtNLM"/>
    </source>
</evidence>
<feature type="transmembrane region" description="Helical" evidence="1">
    <location>
        <begin position="135"/>
        <end position="159"/>
    </location>
</feature>
<keyword evidence="1" id="KW-0812">Transmembrane</keyword>
<dbReference type="Proteomes" id="UP000002640">
    <property type="component" value="Unassembled WGS sequence"/>
</dbReference>
<feature type="non-terminal residue" evidence="2">
    <location>
        <position position="214"/>
    </location>
</feature>
<accession>G5A068</accession>
<dbReference type="KEGG" id="psoj:PHYSODRAFT_452462"/>
<dbReference type="InParanoid" id="G5A068"/>
<evidence type="ECO:0000313" key="2">
    <source>
        <dbReference type="EMBL" id="EGZ11311.1"/>
    </source>
</evidence>
<feature type="non-terminal residue" evidence="2">
    <location>
        <position position="1"/>
    </location>
</feature>
<feature type="transmembrane region" description="Helical" evidence="1">
    <location>
        <begin position="38"/>
        <end position="56"/>
    </location>
</feature>
<name>G5A068_PHYSP</name>
<feature type="transmembrane region" description="Helical" evidence="1">
    <location>
        <begin position="105"/>
        <end position="129"/>
    </location>
</feature>
<dbReference type="RefSeq" id="XP_009534056.1">
    <property type="nucleotide sequence ID" value="XM_009535761.1"/>
</dbReference>
<keyword evidence="1" id="KW-0472">Membrane</keyword>
<organism evidence="2 3">
    <name type="scientific">Phytophthora sojae (strain P6497)</name>
    <name type="common">Soybean stem and root rot agent</name>
    <name type="synonym">Phytophthora megasperma f. sp. glycines</name>
    <dbReference type="NCBI Taxonomy" id="1094619"/>
    <lineage>
        <taxon>Eukaryota</taxon>
        <taxon>Sar</taxon>
        <taxon>Stramenopiles</taxon>
        <taxon>Oomycota</taxon>
        <taxon>Peronosporomycetes</taxon>
        <taxon>Peronosporales</taxon>
        <taxon>Peronosporaceae</taxon>
        <taxon>Phytophthora</taxon>
    </lineage>
</organism>
<dbReference type="AlphaFoldDB" id="G5A068"/>
<keyword evidence="1" id="KW-1133">Transmembrane helix</keyword>
<protein>
    <recommendedName>
        <fullName evidence="4">Transmembrane protein</fullName>
    </recommendedName>
</protein>
<evidence type="ECO:0000256" key="1">
    <source>
        <dbReference type="SAM" id="Phobius"/>
    </source>
</evidence>